<dbReference type="SUPFAM" id="SSF52266">
    <property type="entry name" value="SGNH hydrolase"/>
    <property type="match status" value="1"/>
</dbReference>
<dbReference type="Proteomes" id="UP000263754">
    <property type="component" value="Unassembled WGS sequence"/>
</dbReference>
<evidence type="ECO:0000313" key="9">
    <source>
        <dbReference type="Proteomes" id="UP000285343"/>
    </source>
</evidence>
<evidence type="ECO:0000313" key="5">
    <source>
        <dbReference type="EMBL" id="RGL15981.1"/>
    </source>
</evidence>
<dbReference type="Proteomes" id="UP000285343">
    <property type="component" value="Unassembled WGS sequence"/>
</dbReference>
<evidence type="ECO:0000313" key="8">
    <source>
        <dbReference type="Proteomes" id="UP000263754"/>
    </source>
</evidence>
<evidence type="ECO:0000256" key="1">
    <source>
        <dbReference type="ARBA" id="ARBA00022801"/>
    </source>
</evidence>
<reference evidence="7 8" key="1">
    <citation type="submission" date="2018-08" db="EMBL/GenBank/DDBJ databases">
        <title>A genome reference for cultivated species of the human gut microbiota.</title>
        <authorList>
            <person name="Zou Y."/>
            <person name="Xue W."/>
            <person name="Luo G."/>
        </authorList>
    </citation>
    <scope>NUCLEOTIDE SEQUENCE [LARGE SCALE GENOMIC DNA]</scope>
    <source>
        <strain evidence="6 9">AF14-42</strain>
        <strain evidence="5 7">TF08-13</strain>
        <strain evidence="4 8">TM10-17</strain>
    </source>
</reference>
<dbReference type="Pfam" id="PF03629">
    <property type="entry name" value="SASA"/>
    <property type="match status" value="1"/>
</dbReference>
<dbReference type="Proteomes" id="UP000260795">
    <property type="component" value="Unassembled WGS sequence"/>
</dbReference>
<protein>
    <submittedName>
        <fullName evidence="4">9-O-acetylesterase</fullName>
    </submittedName>
</protein>
<dbReference type="InterPro" id="IPR008979">
    <property type="entry name" value="Galactose-bd-like_sf"/>
</dbReference>
<evidence type="ECO:0000259" key="3">
    <source>
        <dbReference type="Pfam" id="PF03629"/>
    </source>
</evidence>
<keyword evidence="2" id="KW-0732">Signal</keyword>
<feature type="signal peptide" evidence="2">
    <location>
        <begin position="1"/>
        <end position="21"/>
    </location>
</feature>
<dbReference type="Gene3D" id="3.40.50.1110">
    <property type="entry name" value="SGNH hydrolase"/>
    <property type="match status" value="2"/>
</dbReference>
<keyword evidence="1" id="KW-0378">Hydrolase</keyword>
<dbReference type="InterPro" id="IPR039329">
    <property type="entry name" value="SIAE"/>
</dbReference>
<dbReference type="PANTHER" id="PTHR22901">
    <property type="entry name" value="SIALATE O-ACETYLESTERASE"/>
    <property type="match status" value="1"/>
</dbReference>
<organism evidence="4 8">
    <name type="scientific">Bacteroides uniformis</name>
    <dbReference type="NCBI Taxonomy" id="820"/>
    <lineage>
        <taxon>Bacteria</taxon>
        <taxon>Pseudomonadati</taxon>
        <taxon>Bacteroidota</taxon>
        <taxon>Bacteroidia</taxon>
        <taxon>Bacteroidales</taxon>
        <taxon>Bacteroidaceae</taxon>
        <taxon>Bacteroides</taxon>
    </lineage>
</organism>
<accession>A0A374MNZ2</accession>
<evidence type="ECO:0000256" key="2">
    <source>
        <dbReference type="SAM" id="SignalP"/>
    </source>
</evidence>
<dbReference type="EMBL" id="QSRK01000005">
    <property type="protein sequence ID" value="RGL15981.1"/>
    <property type="molecule type" value="Genomic_DNA"/>
</dbReference>
<dbReference type="AlphaFoldDB" id="A0A374MNZ2"/>
<name>A0A374MNZ2_BACUN</name>
<dbReference type="SUPFAM" id="SSF49785">
    <property type="entry name" value="Galactose-binding domain-like"/>
    <property type="match status" value="1"/>
</dbReference>
<dbReference type="EMBL" id="QSOF01000031">
    <property type="protein sequence ID" value="RGI72673.1"/>
    <property type="molecule type" value="Genomic_DNA"/>
</dbReference>
<dbReference type="InterPro" id="IPR005181">
    <property type="entry name" value="SASA"/>
</dbReference>
<sequence>MRLKTLFLVLLCSVCTFPVRAQVTLPSFFSDNMVLQRDCPIHLWGWAGADEKIEIHFKGQIRKTIATNDGNWSTYLDASAYGGPYTLVVKGEQSEVEFNNVLIGDVWLCSGQSNMEFHLNDANNAMAEISGADYPGIRLFTVGRATGNHPKMDVGGTWHSCSPSTAGDFSAVGYFFGKEIHSNTHIPIGLICSSWGGTVAETWTSPDGIRDIPEFTQKLSESEKIDMDSFEQTNLTRKAAFEKALNADPGIAEKWYATGSSPTFDGSMCLPQAWSGTALTDMNGTVWFFIEITLSDNPVGKQAVLSLGRIDDADITWINGVEVGRTTGYQKERLYAFDTGILKKGKNVITISVSDYSGEGGFSGQRDQLYLEIGGTKLPLAKEWKYKVAVDSRKYGYVEFGPNAYPSLLYNGMIAPLTGLPIRGVIWYQGESNDYNPTLYRTLFPNLINDWRARWNNEFSFYWVQLANYRSIDKMPQDSKWAEIREAQTQALSLPKTGQAVTIDIGEADDIHPKNKKDVGKRLALHALKLDYGKKNIVADGPTFRSMKTKKNKIIISFDNAGSGLVSKDGNEFINGFAIAGKDNKFVWAKAKICGNVVIVWNDTLLHPVAVRYGWSDNPGQLNLYNKEGLPATPFRMESP</sequence>
<dbReference type="InterPro" id="IPR036514">
    <property type="entry name" value="SGNH_hydro_sf"/>
</dbReference>
<dbReference type="RefSeq" id="WP_117680825.1">
    <property type="nucleotide sequence ID" value="NZ_JADNFT010000005.1"/>
</dbReference>
<dbReference type="PANTHER" id="PTHR22901:SF0">
    <property type="entry name" value="SIALATE O-ACETYLESTERASE"/>
    <property type="match status" value="1"/>
</dbReference>
<evidence type="ECO:0000313" key="7">
    <source>
        <dbReference type="Proteomes" id="UP000260795"/>
    </source>
</evidence>
<comment type="caution">
    <text evidence="4">The sequence shown here is derived from an EMBL/GenBank/DDBJ whole genome shotgun (WGS) entry which is preliminary data.</text>
</comment>
<dbReference type="EMBL" id="QRZC01000005">
    <property type="protein sequence ID" value="RGV43995.1"/>
    <property type="molecule type" value="Genomic_DNA"/>
</dbReference>
<feature type="domain" description="Sialate O-acetylesterase" evidence="3">
    <location>
        <begin position="418"/>
        <end position="527"/>
    </location>
</feature>
<gene>
    <name evidence="6" type="ORF">DWW14_05495</name>
    <name evidence="5" type="ORF">DXC80_04675</name>
    <name evidence="4" type="ORF">DXD90_17625</name>
</gene>
<dbReference type="GO" id="GO:0005975">
    <property type="term" value="P:carbohydrate metabolic process"/>
    <property type="evidence" value="ECO:0007669"/>
    <property type="project" value="TreeGrafter"/>
</dbReference>
<feature type="chain" id="PRO_5033784929" evidence="2">
    <location>
        <begin position="22"/>
        <end position="640"/>
    </location>
</feature>
<evidence type="ECO:0000313" key="6">
    <source>
        <dbReference type="EMBL" id="RGV43995.1"/>
    </source>
</evidence>
<evidence type="ECO:0000313" key="4">
    <source>
        <dbReference type="EMBL" id="RGI72673.1"/>
    </source>
</evidence>
<proteinExistence type="predicted"/>
<dbReference type="GO" id="GO:0001681">
    <property type="term" value="F:sialate O-acetylesterase activity"/>
    <property type="evidence" value="ECO:0007669"/>
    <property type="project" value="InterPro"/>
</dbReference>